<feature type="transmembrane region" description="Helical" evidence="3">
    <location>
        <begin position="216"/>
        <end position="234"/>
    </location>
</feature>
<keyword evidence="2 3" id="KW-1133">Transmembrane helix</keyword>
<dbReference type="Pfam" id="PF07155">
    <property type="entry name" value="ECF-ribofla_trS"/>
    <property type="match status" value="1"/>
</dbReference>
<dbReference type="PANTHER" id="PTHR37815">
    <property type="entry name" value="UPF0397 PROTEIN BC_2624-RELATED"/>
    <property type="match status" value="1"/>
</dbReference>
<feature type="transmembrane region" description="Helical" evidence="3">
    <location>
        <begin position="398"/>
        <end position="422"/>
    </location>
</feature>
<keyword evidence="1 3" id="KW-0812">Transmembrane</keyword>
<dbReference type="AlphaFoldDB" id="A0A7G5N2Q0"/>
<evidence type="ECO:0000256" key="1">
    <source>
        <dbReference type="ARBA" id="ARBA00022692"/>
    </source>
</evidence>
<dbReference type="InterPro" id="IPR009825">
    <property type="entry name" value="ECF_substrate-spec-like"/>
</dbReference>
<evidence type="ECO:0000313" key="4">
    <source>
        <dbReference type="EMBL" id="QMW81143.1"/>
    </source>
</evidence>
<dbReference type="Gene3D" id="1.10.1760.20">
    <property type="match status" value="1"/>
</dbReference>
<evidence type="ECO:0000313" key="5">
    <source>
        <dbReference type="Proteomes" id="UP000515789"/>
    </source>
</evidence>
<dbReference type="EMBL" id="CP039126">
    <property type="protein sequence ID" value="QMW81143.1"/>
    <property type="molecule type" value="Genomic_DNA"/>
</dbReference>
<dbReference type="PANTHER" id="PTHR37815:SF3">
    <property type="entry name" value="UPF0397 PROTEIN SPR0429"/>
    <property type="match status" value="1"/>
</dbReference>
<evidence type="ECO:0000256" key="2">
    <source>
        <dbReference type="ARBA" id="ARBA00022989"/>
    </source>
</evidence>
<organism evidence="4 5">
    <name type="scientific">Blautia producta</name>
    <dbReference type="NCBI Taxonomy" id="33035"/>
    <lineage>
        <taxon>Bacteria</taxon>
        <taxon>Bacillati</taxon>
        <taxon>Bacillota</taxon>
        <taxon>Clostridia</taxon>
        <taxon>Lachnospirales</taxon>
        <taxon>Lachnospiraceae</taxon>
        <taxon>Blautia</taxon>
    </lineage>
</organism>
<feature type="transmembrane region" description="Helical" evidence="3">
    <location>
        <begin position="269"/>
        <end position="288"/>
    </location>
</feature>
<feature type="transmembrane region" description="Helical" evidence="3">
    <location>
        <begin position="330"/>
        <end position="349"/>
    </location>
</feature>
<accession>A0A7G5N2Q0</accession>
<name>A0A7G5N2Q0_9FIRM</name>
<keyword evidence="3" id="KW-0472">Membrane</keyword>
<proteinExistence type="predicted"/>
<dbReference type="GO" id="GO:0016020">
    <property type="term" value="C:membrane"/>
    <property type="evidence" value="ECO:0007669"/>
    <property type="project" value="InterPro"/>
</dbReference>
<protein>
    <submittedName>
        <fullName evidence="4">ECF transporter S component</fullName>
    </submittedName>
</protein>
<evidence type="ECO:0000256" key="3">
    <source>
        <dbReference type="SAM" id="Phobius"/>
    </source>
</evidence>
<dbReference type="GeneID" id="75053363"/>
<feature type="transmembrane region" description="Helical" evidence="3">
    <location>
        <begin position="12"/>
        <end position="33"/>
    </location>
</feature>
<feature type="transmembrane region" description="Helical" evidence="3">
    <location>
        <begin position="240"/>
        <end position="257"/>
    </location>
</feature>
<dbReference type="Proteomes" id="UP000515789">
    <property type="component" value="Chromosome"/>
</dbReference>
<feature type="transmembrane region" description="Helical" evidence="3">
    <location>
        <begin position="120"/>
        <end position="141"/>
    </location>
</feature>
<feature type="transmembrane region" description="Helical" evidence="3">
    <location>
        <begin position="89"/>
        <end position="108"/>
    </location>
</feature>
<feature type="transmembrane region" description="Helical" evidence="3">
    <location>
        <begin position="361"/>
        <end position="378"/>
    </location>
</feature>
<reference evidence="4 5" key="1">
    <citation type="submission" date="2019-04" db="EMBL/GenBank/DDBJ databases">
        <authorList>
            <person name="Schori C."/>
            <person name="Ahrens C."/>
        </authorList>
    </citation>
    <scope>NUCLEOTIDE SEQUENCE [LARGE SCALE GENOMIC DNA]</scope>
    <source>
        <strain evidence="4 5">DSM 2950</strain>
    </source>
</reference>
<feature type="transmembrane region" description="Helical" evidence="3">
    <location>
        <begin position="161"/>
        <end position="182"/>
    </location>
</feature>
<gene>
    <name evidence="4" type="ORF">E5259_28260</name>
</gene>
<dbReference type="RefSeq" id="WP_018596123.1">
    <property type="nucleotide sequence ID" value="NZ_AP031416.1"/>
</dbReference>
<sequence length="441" mass="49542">MQSNQASGVDTKAMLPVLTGIFMIVTELFLPWFSMPALKYSKYPTSYSLWKAKECLDNVQNSVGEGQKMDMPVFTGEEIDSIMGWIKGMQVTAVILVILLLLGMILVYRKKREGAAAVRIVFLTAAVLPVMAFIGVLQGNLLINQKMGRISDFINVTIHSYLQLSAFPYAQFGLAVLMVFTVGKLLDTKFEYDAVMYMERSRREDKKLGKRTKMSIFLILIAIPAMIFFGIFFLNDRSVYFISLCIIGLSMVPFCMVFEDRKPQAREILLIAVMAAIAVVGRMAFFMIPQFKPVTAVVIITGMSLGPEAGFLTGAMAGFVSNFFFGQGPWTPWQMFSFGIIGFLAGLIFRGKRERYKNNRFIVCLYGGLATLVIYGVLMDTSSVTLFSGDFKWKSLMAMYVSGFPFNVIHGVSTIVFLYFLARPMNRKLDRIKKKYGIMEA</sequence>